<dbReference type="KEGG" id="kphy:AOZ06_28380"/>
<keyword evidence="1" id="KW-0472">Membrane</keyword>
<protein>
    <submittedName>
        <fullName evidence="2">Uncharacterized protein</fullName>
    </submittedName>
</protein>
<sequence>MQAVEPDAVVAGPKRRWGMLLSGFVAGVVVGTGAVGLTWASTGSGGDPAAGVDGDAATACSLVRRTGSMSAGSQLDFDQFGRWSSASALMQSASHDNVRYKPLANALARTVEIVAATYKAEGAEFEEHVRQARALCAGL</sequence>
<keyword evidence="1" id="KW-0812">Transmembrane</keyword>
<keyword evidence="3" id="KW-1185">Reference proteome</keyword>
<keyword evidence="1" id="KW-1133">Transmembrane helix</keyword>
<evidence type="ECO:0000256" key="1">
    <source>
        <dbReference type="SAM" id="Phobius"/>
    </source>
</evidence>
<dbReference type="Proteomes" id="UP000063699">
    <property type="component" value="Chromosome"/>
</dbReference>
<reference evidence="2 3" key="1">
    <citation type="submission" date="2015-07" db="EMBL/GenBank/DDBJ databases">
        <title>Genome sequencing of Kibdelosporangium phytohabitans.</title>
        <authorList>
            <person name="Qin S."/>
            <person name="Xing K."/>
        </authorList>
    </citation>
    <scope>NUCLEOTIDE SEQUENCE [LARGE SCALE GENOMIC DNA]</scope>
    <source>
        <strain evidence="2 3">KLBMP1111</strain>
    </source>
</reference>
<organism evidence="2 3">
    <name type="scientific">Kibdelosporangium phytohabitans</name>
    <dbReference type="NCBI Taxonomy" id="860235"/>
    <lineage>
        <taxon>Bacteria</taxon>
        <taxon>Bacillati</taxon>
        <taxon>Actinomycetota</taxon>
        <taxon>Actinomycetes</taxon>
        <taxon>Pseudonocardiales</taxon>
        <taxon>Pseudonocardiaceae</taxon>
        <taxon>Kibdelosporangium</taxon>
    </lineage>
</organism>
<accession>A0A0N9I2N6</accession>
<name>A0A0N9I2N6_9PSEU</name>
<evidence type="ECO:0000313" key="2">
    <source>
        <dbReference type="EMBL" id="ALG10292.1"/>
    </source>
</evidence>
<proteinExistence type="predicted"/>
<dbReference type="AlphaFoldDB" id="A0A0N9I2N6"/>
<evidence type="ECO:0000313" key="3">
    <source>
        <dbReference type="Proteomes" id="UP000063699"/>
    </source>
</evidence>
<dbReference type="EMBL" id="CP012752">
    <property type="protein sequence ID" value="ALG10292.1"/>
    <property type="molecule type" value="Genomic_DNA"/>
</dbReference>
<feature type="transmembrane region" description="Helical" evidence="1">
    <location>
        <begin position="20"/>
        <end position="40"/>
    </location>
</feature>
<gene>
    <name evidence="2" type="ORF">AOZ06_28380</name>
</gene>